<protein>
    <submittedName>
        <fullName evidence="1">Uncharacterized protein</fullName>
    </submittedName>
</protein>
<reference evidence="1" key="2">
    <citation type="submission" date="2020-11" db="EMBL/GenBank/DDBJ databases">
        <authorList>
            <person name="McCartney M.A."/>
            <person name="Auch B."/>
            <person name="Kono T."/>
            <person name="Mallez S."/>
            <person name="Becker A."/>
            <person name="Gohl D.M."/>
            <person name="Silverstein K.A.T."/>
            <person name="Koren S."/>
            <person name="Bechman K.B."/>
            <person name="Herman A."/>
            <person name="Abrahante J.E."/>
            <person name="Garbe J."/>
        </authorList>
    </citation>
    <scope>NUCLEOTIDE SEQUENCE</scope>
    <source>
        <strain evidence="1">Duluth1</strain>
        <tissue evidence="1">Whole animal</tissue>
    </source>
</reference>
<dbReference type="Proteomes" id="UP000828390">
    <property type="component" value="Unassembled WGS sequence"/>
</dbReference>
<evidence type="ECO:0000313" key="1">
    <source>
        <dbReference type="EMBL" id="KAH3721494.1"/>
    </source>
</evidence>
<dbReference type="AlphaFoldDB" id="A0A9D4CD55"/>
<accession>A0A9D4CD55</accession>
<evidence type="ECO:0000313" key="2">
    <source>
        <dbReference type="Proteomes" id="UP000828390"/>
    </source>
</evidence>
<organism evidence="1 2">
    <name type="scientific">Dreissena polymorpha</name>
    <name type="common">Zebra mussel</name>
    <name type="synonym">Mytilus polymorpha</name>
    <dbReference type="NCBI Taxonomy" id="45954"/>
    <lineage>
        <taxon>Eukaryota</taxon>
        <taxon>Metazoa</taxon>
        <taxon>Spiralia</taxon>
        <taxon>Lophotrochozoa</taxon>
        <taxon>Mollusca</taxon>
        <taxon>Bivalvia</taxon>
        <taxon>Autobranchia</taxon>
        <taxon>Heteroconchia</taxon>
        <taxon>Euheterodonta</taxon>
        <taxon>Imparidentia</taxon>
        <taxon>Neoheterodontei</taxon>
        <taxon>Myida</taxon>
        <taxon>Dreissenoidea</taxon>
        <taxon>Dreissenidae</taxon>
        <taxon>Dreissena</taxon>
    </lineage>
</organism>
<reference evidence="1" key="1">
    <citation type="journal article" date="2019" name="bioRxiv">
        <title>The Genome of the Zebra Mussel, Dreissena polymorpha: A Resource for Invasive Species Research.</title>
        <authorList>
            <person name="McCartney M.A."/>
            <person name="Auch B."/>
            <person name="Kono T."/>
            <person name="Mallez S."/>
            <person name="Zhang Y."/>
            <person name="Obille A."/>
            <person name="Becker A."/>
            <person name="Abrahante J.E."/>
            <person name="Garbe J."/>
            <person name="Badalamenti J.P."/>
            <person name="Herman A."/>
            <person name="Mangelson H."/>
            <person name="Liachko I."/>
            <person name="Sullivan S."/>
            <person name="Sone E.D."/>
            <person name="Koren S."/>
            <person name="Silverstein K.A.T."/>
            <person name="Beckman K.B."/>
            <person name="Gohl D.M."/>
        </authorList>
    </citation>
    <scope>NUCLEOTIDE SEQUENCE</scope>
    <source>
        <strain evidence="1">Duluth1</strain>
        <tissue evidence="1">Whole animal</tissue>
    </source>
</reference>
<comment type="caution">
    <text evidence="1">The sequence shown here is derived from an EMBL/GenBank/DDBJ whole genome shotgun (WGS) entry which is preliminary data.</text>
</comment>
<sequence>MRSQCYDGAENMTGKTKGVGPWIQAQYPRALPFWFTAHQLNRFVAYASDSTLVRNMMGT</sequence>
<keyword evidence="2" id="KW-1185">Reference proteome</keyword>
<proteinExistence type="predicted"/>
<dbReference type="EMBL" id="JAIWYP010000013">
    <property type="protein sequence ID" value="KAH3721494.1"/>
    <property type="molecule type" value="Genomic_DNA"/>
</dbReference>
<name>A0A9D4CD55_DREPO</name>
<gene>
    <name evidence="1" type="ORF">DPMN_064422</name>
</gene>